<name>A0ACC2H6G4_DALPE</name>
<sequence length="76" mass="8539">MECAWGEGVKPGGGVRTSINLCYVNNSAHSTGYKFWQLTLFGHFTATRRTKRSHIVSTEVNERTKRDLLIPSHSTT</sequence>
<organism evidence="1 2">
    <name type="scientific">Dallia pectoralis</name>
    <name type="common">Alaska blackfish</name>
    <dbReference type="NCBI Taxonomy" id="75939"/>
    <lineage>
        <taxon>Eukaryota</taxon>
        <taxon>Metazoa</taxon>
        <taxon>Chordata</taxon>
        <taxon>Craniata</taxon>
        <taxon>Vertebrata</taxon>
        <taxon>Euteleostomi</taxon>
        <taxon>Actinopterygii</taxon>
        <taxon>Neopterygii</taxon>
        <taxon>Teleostei</taxon>
        <taxon>Protacanthopterygii</taxon>
        <taxon>Esociformes</taxon>
        <taxon>Umbridae</taxon>
        <taxon>Dallia</taxon>
    </lineage>
</organism>
<keyword evidence="2" id="KW-1185">Reference proteome</keyword>
<protein>
    <submittedName>
        <fullName evidence="1">Uncharacterized protein</fullName>
    </submittedName>
</protein>
<dbReference type="Proteomes" id="UP001157502">
    <property type="component" value="Chromosome 5"/>
</dbReference>
<comment type="caution">
    <text evidence="1">The sequence shown here is derived from an EMBL/GenBank/DDBJ whole genome shotgun (WGS) entry which is preliminary data.</text>
</comment>
<evidence type="ECO:0000313" key="1">
    <source>
        <dbReference type="EMBL" id="KAJ8011559.1"/>
    </source>
</evidence>
<accession>A0ACC2H6G4</accession>
<gene>
    <name evidence="1" type="ORF">DPEC_G00059500</name>
</gene>
<evidence type="ECO:0000313" key="2">
    <source>
        <dbReference type="Proteomes" id="UP001157502"/>
    </source>
</evidence>
<proteinExistence type="predicted"/>
<reference evidence="1" key="1">
    <citation type="submission" date="2021-05" db="EMBL/GenBank/DDBJ databases">
        <authorList>
            <person name="Pan Q."/>
            <person name="Jouanno E."/>
            <person name="Zahm M."/>
            <person name="Klopp C."/>
            <person name="Cabau C."/>
            <person name="Louis A."/>
            <person name="Berthelot C."/>
            <person name="Parey E."/>
            <person name="Roest Crollius H."/>
            <person name="Montfort J."/>
            <person name="Robinson-Rechavi M."/>
            <person name="Bouchez O."/>
            <person name="Lampietro C."/>
            <person name="Lopez Roques C."/>
            <person name="Donnadieu C."/>
            <person name="Postlethwait J."/>
            <person name="Bobe J."/>
            <person name="Dillon D."/>
            <person name="Chandos A."/>
            <person name="von Hippel F."/>
            <person name="Guiguen Y."/>
        </authorList>
    </citation>
    <scope>NUCLEOTIDE SEQUENCE</scope>
    <source>
        <strain evidence="1">YG-Jan2019</strain>
    </source>
</reference>
<dbReference type="EMBL" id="CM055732">
    <property type="protein sequence ID" value="KAJ8011559.1"/>
    <property type="molecule type" value="Genomic_DNA"/>
</dbReference>